<gene>
    <name evidence="2" type="ORF">CEJ86_00500</name>
</gene>
<evidence type="ECO:0008006" key="4">
    <source>
        <dbReference type="Google" id="ProtNLM"/>
    </source>
</evidence>
<name>A0A2J0Z8D7_RHIML</name>
<keyword evidence="1" id="KW-0732">Signal</keyword>
<evidence type="ECO:0000313" key="3">
    <source>
        <dbReference type="Proteomes" id="UP000231987"/>
    </source>
</evidence>
<feature type="signal peptide" evidence="1">
    <location>
        <begin position="1"/>
        <end position="27"/>
    </location>
</feature>
<accession>A0A2J0Z8D7</accession>
<dbReference type="Proteomes" id="UP000231987">
    <property type="component" value="Unassembled WGS sequence"/>
</dbReference>
<dbReference type="AlphaFoldDB" id="A0A2J0Z8D7"/>
<protein>
    <recommendedName>
        <fullName evidence="4">Porin</fullName>
    </recommendedName>
</protein>
<evidence type="ECO:0000313" key="2">
    <source>
        <dbReference type="EMBL" id="PJR16728.1"/>
    </source>
</evidence>
<proteinExistence type="predicted"/>
<dbReference type="EMBL" id="NJGD01000001">
    <property type="protein sequence ID" value="PJR16728.1"/>
    <property type="molecule type" value="Genomic_DNA"/>
</dbReference>
<organism evidence="2 3">
    <name type="scientific">Rhizobium meliloti</name>
    <name type="common">Ensifer meliloti</name>
    <name type="synonym">Sinorhizobium meliloti</name>
    <dbReference type="NCBI Taxonomy" id="382"/>
    <lineage>
        <taxon>Bacteria</taxon>
        <taxon>Pseudomonadati</taxon>
        <taxon>Pseudomonadota</taxon>
        <taxon>Alphaproteobacteria</taxon>
        <taxon>Hyphomicrobiales</taxon>
        <taxon>Rhizobiaceae</taxon>
        <taxon>Sinorhizobium/Ensifer group</taxon>
        <taxon>Sinorhizobium</taxon>
    </lineage>
</organism>
<feature type="chain" id="PRO_5014476041" description="Porin" evidence="1">
    <location>
        <begin position="28"/>
        <end position="347"/>
    </location>
</feature>
<comment type="caution">
    <text evidence="2">The sequence shown here is derived from an EMBL/GenBank/DDBJ whole genome shotgun (WGS) entry which is preliminary data.</text>
</comment>
<reference evidence="2 3" key="1">
    <citation type="submission" date="2017-06" db="EMBL/GenBank/DDBJ databases">
        <title>Ensifer strains isolated from leguminous trees and herbs display diverse denitrification phenotypes with some acting as strong N2O sinks.</title>
        <authorList>
            <person name="Woliy K."/>
            <person name="Mania D."/>
            <person name="Bakken L.R."/>
            <person name="Frostegard A."/>
        </authorList>
    </citation>
    <scope>NUCLEOTIDE SEQUENCE [LARGE SCALE GENOMIC DNA]</scope>
    <source>
        <strain evidence="2 3">AC50a</strain>
    </source>
</reference>
<sequence>MRTRTFLAVAGFLGIAASPLAVGSALAAEPQTETIETADGLMNIWLGAAYVDMNVTNGFGAAIDQGSFLFITQPDSGLDISSAGAEVGGDYWGSGLGLGDVYLAADFLIARDDDDIRLALPTTGARPFLDTLPLDGTPSPGLIVAGAGSEANISADADFRRTSVAAAHKLAFSPLDADIALGAYGALSRLNFGSSVRGVGGGFITLDEEVDAVSVGPMIALRKTTALTPSIEGFIEGRAAVLYAHGAFDGVQTASNLPAALNVEDERDDLAGMAEIRAGVSLLALGAGKLSLYGGLGVRNDAYEIVNPRSRTGLVASDSDSYSPGPARIEQTTQFTGSIGARFTLNF</sequence>
<evidence type="ECO:0000256" key="1">
    <source>
        <dbReference type="SAM" id="SignalP"/>
    </source>
</evidence>
<dbReference type="RefSeq" id="WP_100669279.1">
    <property type="nucleotide sequence ID" value="NZ_NJGD01000001.1"/>
</dbReference>